<comment type="caution">
    <text evidence="1">The sequence shown here is derived from an EMBL/GenBank/DDBJ whole genome shotgun (WGS) entry which is preliminary data.</text>
</comment>
<reference evidence="1" key="1">
    <citation type="submission" date="2023-11" db="EMBL/GenBank/DDBJ databases">
        <title>The genome sequences of three competitors of mushroom-forming fungi.</title>
        <authorList>
            <person name="Beijen E."/>
            <person name="Ohm R.A."/>
        </authorList>
    </citation>
    <scope>NUCLEOTIDE SEQUENCE</scope>
    <source>
        <strain evidence="1">CBS 100526</strain>
    </source>
</reference>
<dbReference type="GeneID" id="87924307"/>
<dbReference type="RefSeq" id="XP_062751605.1">
    <property type="nucleotide sequence ID" value="XM_062904402.1"/>
</dbReference>
<dbReference type="AlphaFoldDB" id="A0AAE1IYR6"/>
<proteinExistence type="predicted"/>
<protein>
    <submittedName>
        <fullName evidence="1">Uncharacterized protein</fullName>
    </submittedName>
</protein>
<accession>A0AAE1IYR6</accession>
<sequence length="293" mass="34253">MGVETSRQESLSFDDDVLHAFAEMFFDASLLWEPGWEYPTPPQPRKTQTLLLPSWSWVRTRGSISTSVWQNFAQNFYKDASSKNIYELQPRVQWWKLSSLGGASKRIKYQHFSNHASMPPGWDPPTFQAGLDRRDDFKYSHTLSPDTEYPHPFPFPESAGARLPDVEYGPLLRRIANRGWLIKSNELRDPYGGEILFDDRLDQSFPQESGERCEVIAIAEGRVPHMEDDYILAEKREIPPEERAWNFIDFRYEFYFILWIGWVDGFAYRRGIGRVLKGVWENMELEEIEVTLG</sequence>
<dbReference type="Proteomes" id="UP001273209">
    <property type="component" value="Unassembled WGS sequence"/>
</dbReference>
<name>A0AAE1IYR6_9HYPO</name>
<dbReference type="EMBL" id="JAWRVG010000053">
    <property type="protein sequence ID" value="KAK4063424.1"/>
    <property type="molecule type" value="Genomic_DNA"/>
</dbReference>
<gene>
    <name evidence="1" type="ORF">Triagg1_9444</name>
</gene>
<keyword evidence="2" id="KW-1185">Reference proteome</keyword>
<evidence type="ECO:0000313" key="2">
    <source>
        <dbReference type="Proteomes" id="UP001273209"/>
    </source>
</evidence>
<evidence type="ECO:0000313" key="1">
    <source>
        <dbReference type="EMBL" id="KAK4063424.1"/>
    </source>
</evidence>
<organism evidence="1 2">
    <name type="scientific">Trichoderma aggressivum f. europaeum</name>
    <dbReference type="NCBI Taxonomy" id="173218"/>
    <lineage>
        <taxon>Eukaryota</taxon>
        <taxon>Fungi</taxon>
        <taxon>Dikarya</taxon>
        <taxon>Ascomycota</taxon>
        <taxon>Pezizomycotina</taxon>
        <taxon>Sordariomycetes</taxon>
        <taxon>Hypocreomycetidae</taxon>
        <taxon>Hypocreales</taxon>
        <taxon>Hypocreaceae</taxon>
        <taxon>Trichoderma</taxon>
    </lineage>
</organism>